<dbReference type="EMBL" id="CAJNOR010003992">
    <property type="protein sequence ID" value="CAF1465911.1"/>
    <property type="molecule type" value="Genomic_DNA"/>
</dbReference>
<evidence type="ECO:0000256" key="6">
    <source>
        <dbReference type="ARBA" id="ARBA00023136"/>
    </source>
</evidence>
<keyword evidence="12" id="KW-1185">Reference proteome</keyword>
<dbReference type="GO" id="GO:0005886">
    <property type="term" value="C:plasma membrane"/>
    <property type="evidence" value="ECO:0007669"/>
    <property type="project" value="UniProtKB-SubCell"/>
</dbReference>
<feature type="transmembrane region" description="Helical" evidence="9">
    <location>
        <begin position="110"/>
        <end position="136"/>
    </location>
</feature>
<dbReference type="PANTHER" id="PTHR24228:SF59">
    <property type="entry name" value="NEUROPEPTIDE RECEPTOR 15"/>
    <property type="match status" value="1"/>
</dbReference>
<dbReference type="Proteomes" id="UP000663828">
    <property type="component" value="Unassembled WGS sequence"/>
</dbReference>
<evidence type="ECO:0000256" key="8">
    <source>
        <dbReference type="ARBA" id="ARBA00023224"/>
    </source>
</evidence>
<dbReference type="PROSITE" id="PS50262">
    <property type="entry name" value="G_PROTEIN_RECEP_F1_2"/>
    <property type="match status" value="1"/>
</dbReference>
<feature type="domain" description="G-protein coupled receptors family 1 profile" evidence="10">
    <location>
        <begin position="89"/>
        <end position="349"/>
    </location>
</feature>
<keyword evidence="5" id="KW-0297">G-protein coupled receptor</keyword>
<feature type="transmembrane region" description="Helical" evidence="9">
    <location>
        <begin position="298"/>
        <end position="317"/>
    </location>
</feature>
<evidence type="ECO:0000256" key="4">
    <source>
        <dbReference type="ARBA" id="ARBA00022989"/>
    </source>
</evidence>
<comment type="subcellular location">
    <subcellularLocation>
        <location evidence="1">Cell membrane</location>
        <topology evidence="1">Multi-pass membrane protein</topology>
    </subcellularLocation>
</comment>
<keyword evidence="3 9" id="KW-0812">Transmembrane</keyword>
<sequence length="374" mass="43545">MKFDCFGRNECENDGQCFQDSPVCPRRSICVCSLCHYGSRCQFTTSEFGLSLDAILAYYIIPDANIFHQTPIVKLSFSLTIVFIILGLINGTLSFVTFKNKRVLTVGCGIYLLSLSIITICTMILFGLKYFIYLSSQITIPSNISFLRMQCSSLDFLLQVCLHMDQWLTACIAIERVMTVIRGVHFEKDKSKTWAKKILIILLIAVMLTSLHDPLHRRLFEEQDNDNKRRIWCIVSYSPKMQTYNRIINTLHFFIPFLVNLISSIILITKKSHHHSSLQHPCSRRKTLCRQFAEHRHLLAAPVILFFLGLPRLFLSYVSKCMNSAKDSWMFLCGYFISFIPPMITFLIFVLPSKFYREEWRKSIRWRPNHIFPN</sequence>
<dbReference type="InterPro" id="IPR000276">
    <property type="entry name" value="GPCR_Rhodpsn"/>
</dbReference>
<dbReference type="GO" id="GO:0004930">
    <property type="term" value="F:G protein-coupled receptor activity"/>
    <property type="evidence" value="ECO:0007669"/>
    <property type="project" value="UniProtKB-KW"/>
</dbReference>
<comment type="caution">
    <text evidence="11">The sequence shown here is derived from an EMBL/GenBank/DDBJ whole genome shotgun (WGS) entry which is preliminary data.</text>
</comment>
<organism evidence="11 12">
    <name type="scientific">Adineta ricciae</name>
    <name type="common">Rotifer</name>
    <dbReference type="NCBI Taxonomy" id="249248"/>
    <lineage>
        <taxon>Eukaryota</taxon>
        <taxon>Metazoa</taxon>
        <taxon>Spiralia</taxon>
        <taxon>Gnathifera</taxon>
        <taxon>Rotifera</taxon>
        <taxon>Eurotatoria</taxon>
        <taxon>Bdelloidea</taxon>
        <taxon>Adinetida</taxon>
        <taxon>Adinetidae</taxon>
        <taxon>Adineta</taxon>
    </lineage>
</organism>
<keyword evidence="4 9" id="KW-1133">Transmembrane helix</keyword>
<evidence type="ECO:0000256" key="5">
    <source>
        <dbReference type="ARBA" id="ARBA00023040"/>
    </source>
</evidence>
<dbReference type="Pfam" id="PF00001">
    <property type="entry name" value="7tm_1"/>
    <property type="match status" value="1"/>
</dbReference>
<evidence type="ECO:0000256" key="2">
    <source>
        <dbReference type="ARBA" id="ARBA00022475"/>
    </source>
</evidence>
<dbReference type="AlphaFoldDB" id="A0A815QSD8"/>
<feature type="transmembrane region" description="Helical" evidence="9">
    <location>
        <begin position="329"/>
        <end position="351"/>
    </location>
</feature>
<evidence type="ECO:0000256" key="3">
    <source>
        <dbReference type="ARBA" id="ARBA00022692"/>
    </source>
</evidence>
<gene>
    <name evidence="11" type="ORF">XAT740_LOCUS37699</name>
</gene>
<evidence type="ECO:0000313" key="11">
    <source>
        <dbReference type="EMBL" id="CAF1465911.1"/>
    </source>
</evidence>
<reference evidence="11" key="1">
    <citation type="submission" date="2021-02" db="EMBL/GenBank/DDBJ databases">
        <authorList>
            <person name="Nowell W R."/>
        </authorList>
    </citation>
    <scope>NUCLEOTIDE SEQUENCE</scope>
</reference>
<evidence type="ECO:0000256" key="7">
    <source>
        <dbReference type="ARBA" id="ARBA00023170"/>
    </source>
</evidence>
<dbReference type="PANTHER" id="PTHR24228">
    <property type="entry name" value="B2 BRADYKININ RECEPTOR/ANGIOTENSIN II RECEPTOR"/>
    <property type="match status" value="1"/>
</dbReference>
<keyword evidence="8" id="KW-0807">Transducer</keyword>
<feature type="transmembrane region" description="Helical" evidence="9">
    <location>
        <begin position="194"/>
        <end position="212"/>
    </location>
</feature>
<accession>A0A815QSD8</accession>
<dbReference type="Gene3D" id="1.20.1070.10">
    <property type="entry name" value="Rhodopsin 7-helix transmembrane proteins"/>
    <property type="match status" value="1"/>
</dbReference>
<evidence type="ECO:0000259" key="10">
    <source>
        <dbReference type="PROSITE" id="PS50262"/>
    </source>
</evidence>
<evidence type="ECO:0000256" key="1">
    <source>
        <dbReference type="ARBA" id="ARBA00004651"/>
    </source>
</evidence>
<evidence type="ECO:0000313" key="12">
    <source>
        <dbReference type="Proteomes" id="UP000663828"/>
    </source>
</evidence>
<feature type="transmembrane region" description="Helical" evidence="9">
    <location>
        <begin position="247"/>
        <end position="268"/>
    </location>
</feature>
<protein>
    <recommendedName>
        <fullName evidence="10">G-protein coupled receptors family 1 profile domain-containing protein</fullName>
    </recommendedName>
</protein>
<evidence type="ECO:0000256" key="9">
    <source>
        <dbReference type="SAM" id="Phobius"/>
    </source>
</evidence>
<keyword evidence="2" id="KW-1003">Cell membrane</keyword>
<feature type="transmembrane region" description="Helical" evidence="9">
    <location>
        <begin position="77"/>
        <end position="98"/>
    </location>
</feature>
<keyword evidence="6 9" id="KW-0472">Membrane</keyword>
<dbReference type="SUPFAM" id="SSF81321">
    <property type="entry name" value="Family A G protein-coupled receptor-like"/>
    <property type="match status" value="1"/>
</dbReference>
<dbReference type="InterPro" id="IPR017452">
    <property type="entry name" value="GPCR_Rhodpsn_7TM"/>
</dbReference>
<name>A0A815QSD8_ADIRI</name>
<keyword evidence="7" id="KW-0675">Receptor</keyword>
<proteinExistence type="predicted"/>